<protein>
    <recommendedName>
        <fullName evidence="1">Clr5 domain-containing protein</fullName>
    </recommendedName>
</protein>
<dbReference type="InterPro" id="IPR025676">
    <property type="entry name" value="Clr5_dom"/>
</dbReference>
<keyword evidence="3" id="KW-1185">Reference proteome</keyword>
<comment type="caution">
    <text evidence="2">The sequence shown here is derived from an EMBL/GenBank/DDBJ whole genome shotgun (WGS) entry which is preliminary data.</text>
</comment>
<accession>A0ABR0KN32</accession>
<gene>
    <name evidence="2" type="ORF">LTR24_000508</name>
</gene>
<evidence type="ECO:0000259" key="1">
    <source>
        <dbReference type="Pfam" id="PF14420"/>
    </source>
</evidence>
<dbReference type="Pfam" id="PF14420">
    <property type="entry name" value="Clr5"/>
    <property type="match status" value="1"/>
</dbReference>
<feature type="domain" description="Clr5" evidence="1">
    <location>
        <begin position="18"/>
        <end position="70"/>
    </location>
</feature>
<name>A0ABR0KN32_9EURO</name>
<evidence type="ECO:0000313" key="2">
    <source>
        <dbReference type="EMBL" id="KAK5101453.1"/>
    </source>
</evidence>
<dbReference type="PANTHER" id="PTHR38788">
    <property type="entry name" value="CLR5 DOMAIN-CONTAINING PROTEIN"/>
    <property type="match status" value="1"/>
</dbReference>
<dbReference type="PANTHER" id="PTHR38788:SF3">
    <property type="entry name" value="CLR5 DOMAIN-CONTAINING PROTEIN"/>
    <property type="match status" value="1"/>
</dbReference>
<evidence type="ECO:0000313" key="3">
    <source>
        <dbReference type="Proteomes" id="UP001345013"/>
    </source>
</evidence>
<proteinExistence type="predicted"/>
<dbReference type="Proteomes" id="UP001345013">
    <property type="component" value="Unassembled WGS sequence"/>
</dbReference>
<organism evidence="2 3">
    <name type="scientific">Lithohypha guttulata</name>
    <dbReference type="NCBI Taxonomy" id="1690604"/>
    <lineage>
        <taxon>Eukaryota</taxon>
        <taxon>Fungi</taxon>
        <taxon>Dikarya</taxon>
        <taxon>Ascomycota</taxon>
        <taxon>Pezizomycotina</taxon>
        <taxon>Eurotiomycetes</taxon>
        <taxon>Chaetothyriomycetidae</taxon>
        <taxon>Chaetothyriales</taxon>
        <taxon>Trichomeriaceae</taxon>
        <taxon>Lithohypha</taxon>
    </lineage>
</organism>
<dbReference type="EMBL" id="JAVRRG010000004">
    <property type="protein sequence ID" value="KAK5101453.1"/>
    <property type="molecule type" value="Genomic_DNA"/>
</dbReference>
<reference evidence="2 3" key="1">
    <citation type="submission" date="2023-08" db="EMBL/GenBank/DDBJ databases">
        <title>Black Yeasts Isolated from many extreme environments.</title>
        <authorList>
            <person name="Coleine C."/>
            <person name="Stajich J.E."/>
            <person name="Selbmann L."/>
        </authorList>
    </citation>
    <scope>NUCLEOTIDE SEQUENCE [LARGE SCALE GENOMIC DNA]</scope>
    <source>
        <strain evidence="2 3">CCFEE 5885</strain>
    </source>
</reference>
<sequence>MDVRGYPLGNPEPRLPTNADWTWLRPIIEQEYKHAGKTRQQVCEMLLTQHGIKITENVFKKRISLWQLDKKKKRNEMVYAVKKINGRKATGKATSLFIRDEEVTQDDISHYFRRRPLTTTEQHQPLENMPTPTEMVLSTPRCQASILVTAEQTTAPLGLNEIVQTEATSVEYEFFSQQALLSLNETVQRSPSLDEFLDQETQPALRTFKYCPQPEEDFLHRMYHYAGAGGADQAQSLWQKEACMLAVSLGKNKELGEKWWQNNVHEPRNRYAILFHPDDIDTSNGWMYLAAVIARSIGEAAAADRKEDVLNLHYYHISGQLGPTHPAVYLLPSAARADGETGLVDLMASTLPNRFRIRFEIAHIQRLYGAYSLHNRLRKRARVTWMFRWKRSREAFSSRFRESFPCT</sequence>